<dbReference type="Pfam" id="PF14778">
    <property type="entry name" value="ODR4-like"/>
    <property type="match status" value="1"/>
</dbReference>
<dbReference type="Ensembl" id="ENSKMAT00000012857.1">
    <property type="protein sequence ID" value="ENSKMAP00000012674.1"/>
    <property type="gene ID" value="ENSKMAG00000009510.1"/>
</dbReference>
<evidence type="ECO:0000256" key="5">
    <source>
        <dbReference type="ARBA" id="ARBA00022692"/>
    </source>
</evidence>
<dbReference type="GeneID" id="108239444"/>
<dbReference type="GeneTree" id="ENSGT00390000012568"/>
<feature type="region of interest" description="Disordered" evidence="8">
    <location>
        <begin position="380"/>
        <end position="399"/>
    </location>
</feature>
<organism evidence="10 11">
    <name type="scientific">Kryptolebias marmoratus</name>
    <name type="common">Mangrove killifish</name>
    <name type="synonym">Rivulus marmoratus</name>
    <dbReference type="NCBI Taxonomy" id="37003"/>
    <lineage>
        <taxon>Eukaryota</taxon>
        <taxon>Metazoa</taxon>
        <taxon>Chordata</taxon>
        <taxon>Craniata</taxon>
        <taxon>Vertebrata</taxon>
        <taxon>Euteleostomi</taxon>
        <taxon>Actinopterygii</taxon>
        <taxon>Neopterygii</taxon>
        <taxon>Teleostei</taxon>
        <taxon>Neoteleostei</taxon>
        <taxon>Acanthomorphata</taxon>
        <taxon>Ovalentaria</taxon>
        <taxon>Atherinomorphae</taxon>
        <taxon>Cyprinodontiformes</taxon>
        <taxon>Rivulidae</taxon>
        <taxon>Kryptolebias</taxon>
    </lineage>
</organism>
<comment type="subcellular location">
    <subcellularLocation>
        <location evidence="2">Membrane</location>
    </subcellularLocation>
</comment>
<dbReference type="Proteomes" id="UP000264800">
    <property type="component" value="Unplaced"/>
</dbReference>
<dbReference type="OMA" id="FNEPPRR"/>
<sequence length="428" mass="46926">MGRSYIVEDDVEGYLSKLCSQQAGTTTGLLIGQSSVQREFVVMAVRTPQMEESADDGKSVDKDWVTEHARQVSRMLPGGLSVLGVFIISDSDAKDTLTTLRQLLFAMNTLIASEQLWSPSDDDVTDCITLHVNPKTRKTVCRTFDVKDPKSVAKPADWKYQSGVCSSWAMVSCWLNIDMLVPLPDNKTSTNSIDNCLKEGLGSWAHQIESGVCLIDGKKLPEDFELKGGQKRNVKQTYTAQLLTTPDVQRSADVVQLCGGSVAIRGAIHSRAFLHSNKPKAKLAEKLLKRDVVSTVATRVQMLLEELLTPDEESSRDKRQTEQSFLPRRVFCPVKAPLCVCDYQFSDEGLSELTDRLKEMLDVDAAEEDLDAAQEITAELDQSEAAAEPTVETGEAPEPKRNNFIGVAMAAAVALLATAASMLYLSDA</sequence>
<evidence type="ECO:0000256" key="4">
    <source>
        <dbReference type="ARBA" id="ARBA00020550"/>
    </source>
</evidence>
<feature type="transmembrane region" description="Helical" evidence="9">
    <location>
        <begin position="404"/>
        <end position="425"/>
    </location>
</feature>
<proteinExistence type="inferred from homology"/>
<keyword evidence="5 9" id="KW-0812">Transmembrane</keyword>
<dbReference type="OrthoDB" id="21458at2759"/>
<dbReference type="RefSeq" id="XP_017277640.1">
    <property type="nucleotide sequence ID" value="XM_017422151.3"/>
</dbReference>
<evidence type="ECO:0000313" key="10">
    <source>
        <dbReference type="Ensembl" id="ENSKMAP00000012674.1"/>
    </source>
</evidence>
<comment type="similarity">
    <text evidence="3">Belongs to the ODR-4 family.</text>
</comment>
<evidence type="ECO:0000256" key="1">
    <source>
        <dbReference type="ARBA" id="ARBA00003891"/>
    </source>
</evidence>
<protein>
    <recommendedName>
        <fullName evidence="4">Protein odr-4 homolog</fullName>
    </recommendedName>
</protein>
<dbReference type="KEGG" id="kmr:108239444"/>
<dbReference type="InterPro" id="IPR029454">
    <property type="entry name" value="ODR-4-like"/>
</dbReference>
<dbReference type="PANTHER" id="PTHR33966">
    <property type="entry name" value="PROTEIN ODR-4 HOMOLOG"/>
    <property type="match status" value="1"/>
</dbReference>
<evidence type="ECO:0000256" key="9">
    <source>
        <dbReference type="SAM" id="Phobius"/>
    </source>
</evidence>
<dbReference type="STRING" id="37003.ENSKMAP00000012674"/>
<dbReference type="GO" id="GO:0016020">
    <property type="term" value="C:membrane"/>
    <property type="evidence" value="ECO:0007669"/>
    <property type="project" value="UniProtKB-SubCell"/>
</dbReference>
<evidence type="ECO:0000313" key="11">
    <source>
        <dbReference type="Proteomes" id="UP000264800"/>
    </source>
</evidence>
<dbReference type="GO" id="GO:0012505">
    <property type="term" value="C:endomembrane system"/>
    <property type="evidence" value="ECO:0007669"/>
    <property type="project" value="TreeGrafter"/>
</dbReference>
<accession>A0A3Q3AMK5</accession>
<keyword evidence="7 9" id="KW-0472">Membrane</keyword>
<evidence type="ECO:0000256" key="6">
    <source>
        <dbReference type="ARBA" id="ARBA00022989"/>
    </source>
</evidence>
<dbReference type="PANTHER" id="PTHR33966:SF1">
    <property type="entry name" value="PROTEIN ODR-4 HOMOLOG"/>
    <property type="match status" value="1"/>
</dbReference>
<keyword evidence="6 9" id="KW-1133">Transmembrane helix</keyword>
<reference evidence="10" key="2">
    <citation type="submission" date="2025-09" db="UniProtKB">
        <authorList>
            <consortium name="Ensembl"/>
        </authorList>
    </citation>
    <scope>IDENTIFICATION</scope>
</reference>
<name>A0A3Q3AMK5_KRYMA</name>
<dbReference type="CTD" id="54953"/>
<evidence type="ECO:0000256" key="2">
    <source>
        <dbReference type="ARBA" id="ARBA00004370"/>
    </source>
</evidence>
<dbReference type="AlphaFoldDB" id="A0A3Q3AMK5"/>
<evidence type="ECO:0000256" key="7">
    <source>
        <dbReference type="ARBA" id="ARBA00023136"/>
    </source>
</evidence>
<dbReference type="GO" id="GO:0008104">
    <property type="term" value="P:intracellular protein localization"/>
    <property type="evidence" value="ECO:0007669"/>
    <property type="project" value="TreeGrafter"/>
</dbReference>
<evidence type="ECO:0000256" key="8">
    <source>
        <dbReference type="SAM" id="MobiDB-lite"/>
    </source>
</evidence>
<reference evidence="10" key="1">
    <citation type="submission" date="2025-08" db="UniProtKB">
        <authorList>
            <consortium name="Ensembl"/>
        </authorList>
    </citation>
    <scope>IDENTIFICATION</scope>
</reference>
<evidence type="ECO:0000256" key="3">
    <source>
        <dbReference type="ARBA" id="ARBA00010131"/>
    </source>
</evidence>
<keyword evidence="11" id="KW-1185">Reference proteome</keyword>
<comment type="function">
    <text evidence="1">May play a role in the trafficking of a subset of G-protein coupled receptors.</text>
</comment>